<dbReference type="STRING" id="399497.BW733_08920"/>
<dbReference type="PANTHER" id="PTHR40763">
    <property type="entry name" value="MEMBRANE PROTEIN-RELATED"/>
    <property type="match status" value="1"/>
</dbReference>
<proteinExistence type="predicted"/>
<dbReference type="Proteomes" id="UP000188235">
    <property type="component" value="Chromosome"/>
</dbReference>
<keyword evidence="3" id="KW-1185">Reference proteome</keyword>
<dbReference type="KEGG" id="tfa:BW733_08920"/>
<dbReference type="RefSeq" id="WP_077349753.1">
    <property type="nucleotide sequence ID" value="NZ_CP019607.1"/>
</dbReference>
<dbReference type="AlphaFoldDB" id="A0A1Q2CY01"/>
<dbReference type="EMBL" id="CP019607">
    <property type="protein sequence ID" value="AQP50931.1"/>
    <property type="molecule type" value="Genomic_DNA"/>
</dbReference>
<sequence>MPTDDIALPDGHVRITPAQRDRALAALRDAAADERLRFEELEARSDAVLRASTRDDLASVLYDLLPGAALEATVSDLLPVSSAPGMSWDTPLLFEGEHWWKTRQIRGEWDVPPFIEVVASQGSVLLDFLQARPLSPVIDMTLTSSWLGGLTLVVPRGWGVDVTSFPSAMSLVSTAIPTRPQAGLPRIVVRGSAGASFNARYATTRELRRAGLAG</sequence>
<accession>A0A1Q2CY01</accession>
<dbReference type="OrthoDB" id="4772576at2"/>
<protein>
    <recommendedName>
        <fullName evidence="1">DUF1707 domain-containing protein</fullName>
    </recommendedName>
</protein>
<evidence type="ECO:0000259" key="1">
    <source>
        <dbReference type="Pfam" id="PF08044"/>
    </source>
</evidence>
<evidence type="ECO:0000313" key="2">
    <source>
        <dbReference type="EMBL" id="AQP50931.1"/>
    </source>
</evidence>
<reference evidence="2 3" key="1">
    <citation type="journal article" date="2008" name="Int. J. Syst. Evol. Microbiol.">
        <title>Tessaracoccus flavescens sp. nov., isolated from marine sediment.</title>
        <authorList>
            <person name="Lee D.W."/>
            <person name="Lee S.D."/>
        </authorList>
    </citation>
    <scope>NUCLEOTIDE SEQUENCE [LARGE SCALE GENOMIC DNA]</scope>
    <source>
        <strain evidence="2 3">SST-39T</strain>
    </source>
</reference>
<dbReference type="Pfam" id="PF08044">
    <property type="entry name" value="DUF1707"/>
    <property type="match status" value="1"/>
</dbReference>
<feature type="domain" description="DUF1707" evidence="1">
    <location>
        <begin position="13"/>
        <end position="64"/>
    </location>
</feature>
<name>A0A1Q2CY01_9ACTN</name>
<gene>
    <name evidence="2" type="ORF">BW733_08920</name>
</gene>
<evidence type="ECO:0000313" key="3">
    <source>
        <dbReference type="Proteomes" id="UP000188235"/>
    </source>
</evidence>
<dbReference type="PANTHER" id="PTHR40763:SF5">
    <property type="entry name" value="MEMBRANE PROTEIN"/>
    <property type="match status" value="1"/>
</dbReference>
<organism evidence="2 3">
    <name type="scientific">Tessaracoccus flavescens</name>
    <dbReference type="NCBI Taxonomy" id="399497"/>
    <lineage>
        <taxon>Bacteria</taxon>
        <taxon>Bacillati</taxon>
        <taxon>Actinomycetota</taxon>
        <taxon>Actinomycetes</taxon>
        <taxon>Propionibacteriales</taxon>
        <taxon>Propionibacteriaceae</taxon>
        <taxon>Tessaracoccus</taxon>
    </lineage>
</organism>
<dbReference type="InterPro" id="IPR012551">
    <property type="entry name" value="DUF1707_SHOCT-like"/>
</dbReference>